<evidence type="ECO:0000313" key="2">
    <source>
        <dbReference type="Proteomes" id="UP000284706"/>
    </source>
</evidence>
<dbReference type="EMBL" id="NHYE01004130">
    <property type="protein sequence ID" value="PPQ86162.1"/>
    <property type="molecule type" value="Genomic_DNA"/>
</dbReference>
<name>A0A409X603_9AGAR</name>
<sequence length="143" mass="15597">MPGEAFIADGFVDDYPSRLPVLCLSFASRPLLSICPILCPILCRSPLVCCSEAKQDLATTFSDGDLTRGHFASFGYSLLFRIHGFLATRLRNAQGTHDRPYAENLRGKINSIPHSADMVKALLGFNSAEGMIFETRAQAEAVS</sequence>
<reference evidence="1 2" key="1">
    <citation type="journal article" date="2018" name="Evol. Lett.">
        <title>Horizontal gene cluster transfer increased hallucinogenic mushroom diversity.</title>
        <authorList>
            <person name="Reynolds H.T."/>
            <person name="Vijayakumar V."/>
            <person name="Gluck-Thaler E."/>
            <person name="Korotkin H.B."/>
            <person name="Matheny P.B."/>
            <person name="Slot J.C."/>
        </authorList>
    </citation>
    <scope>NUCLEOTIDE SEQUENCE [LARGE SCALE GENOMIC DNA]</scope>
    <source>
        <strain evidence="1 2">SRW20</strain>
    </source>
</reference>
<organism evidence="1 2">
    <name type="scientific">Gymnopilus dilepis</name>
    <dbReference type="NCBI Taxonomy" id="231916"/>
    <lineage>
        <taxon>Eukaryota</taxon>
        <taxon>Fungi</taxon>
        <taxon>Dikarya</taxon>
        <taxon>Basidiomycota</taxon>
        <taxon>Agaricomycotina</taxon>
        <taxon>Agaricomycetes</taxon>
        <taxon>Agaricomycetidae</taxon>
        <taxon>Agaricales</taxon>
        <taxon>Agaricineae</taxon>
        <taxon>Hymenogastraceae</taxon>
        <taxon>Gymnopilus</taxon>
    </lineage>
</organism>
<evidence type="ECO:0000313" key="1">
    <source>
        <dbReference type="EMBL" id="PPQ86162.1"/>
    </source>
</evidence>
<protein>
    <submittedName>
        <fullName evidence="1">Uncharacterized protein</fullName>
    </submittedName>
</protein>
<dbReference type="AlphaFoldDB" id="A0A409X603"/>
<accession>A0A409X603</accession>
<dbReference type="InParanoid" id="A0A409X603"/>
<gene>
    <name evidence="1" type="ORF">CVT26_002877</name>
</gene>
<keyword evidence="2" id="KW-1185">Reference proteome</keyword>
<dbReference type="Proteomes" id="UP000284706">
    <property type="component" value="Unassembled WGS sequence"/>
</dbReference>
<proteinExistence type="predicted"/>
<comment type="caution">
    <text evidence="1">The sequence shown here is derived from an EMBL/GenBank/DDBJ whole genome shotgun (WGS) entry which is preliminary data.</text>
</comment>